<evidence type="ECO:0000313" key="3">
    <source>
        <dbReference type="Proteomes" id="UP001626550"/>
    </source>
</evidence>
<evidence type="ECO:0000256" key="1">
    <source>
        <dbReference type="SAM" id="MobiDB-lite"/>
    </source>
</evidence>
<feature type="region of interest" description="Disordered" evidence="1">
    <location>
        <begin position="26"/>
        <end position="62"/>
    </location>
</feature>
<comment type="caution">
    <text evidence="2">The sequence shown here is derived from an EMBL/GenBank/DDBJ whole genome shotgun (WGS) entry which is preliminary data.</text>
</comment>
<evidence type="ECO:0000313" key="2">
    <source>
        <dbReference type="EMBL" id="KAL3309211.1"/>
    </source>
</evidence>
<feature type="compositionally biased region" description="Acidic residues" evidence="1">
    <location>
        <begin position="45"/>
        <end position="57"/>
    </location>
</feature>
<accession>A0ABD2PP07</accession>
<keyword evidence="3" id="KW-1185">Reference proteome</keyword>
<dbReference type="Proteomes" id="UP001626550">
    <property type="component" value="Unassembled WGS sequence"/>
</dbReference>
<name>A0ABD2PP07_9PLAT</name>
<organism evidence="2 3">
    <name type="scientific">Cichlidogyrus casuarinus</name>
    <dbReference type="NCBI Taxonomy" id="1844966"/>
    <lineage>
        <taxon>Eukaryota</taxon>
        <taxon>Metazoa</taxon>
        <taxon>Spiralia</taxon>
        <taxon>Lophotrochozoa</taxon>
        <taxon>Platyhelminthes</taxon>
        <taxon>Monogenea</taxon>
        <taxon>Monopisthocotylea</taxon>
        <taxon>Dactylogyridea</taxon>
        <taxon>Ancyrocephalidae</taxon>
        <taxon>Cichlidogyrus</taxon>
    </lineage>
</organism>
<reference evidence="2 3" key="1">
    <citation type="submission" date="2024-11" db="EMBL/GenBank/DDBJ databases">
        <title>Adaptive evolution of stress response genes in parasites aligns with host niche diversity.</title>
        <authorList>
            <person name="Hahn C."/>
            <person name="Resl P."/>
        </authorList>
    </citation>
    <scope>NUCLEOTIDE SEQUENCE [LARGE SCALE GENOMIC DNA]</scope>
    <source>
        <strain evidence="2">EGGRZ-B1_66</strain>
        <tissue evidence="2">Body</tissue>
    </source>
</reference>
<protein>
    <submittedName>
        <fullName evidence="2">Uncharacterized protein</fullName>
    </submittedName>
</protein>
<gene>
    <name evidence="2" type="ORF">Ciccas_012245</name>
</gene>
<sequence length="178" mass="20396">MLGVESENESEPSEVVRATLWTVSKKTENADLDTNTRNTSLSEREVDEESIVTDTEVEERTESISKIADFPYDENMPYRYGRMEQEISTTQQRTQDTDDRSLEVEDLSLLTIDKIEPPIFMSSNVKVTDLQPNSDKTLSLILKPAFSRNSQPSSHRKKCLKALESFLLYEESITYSNE</sequence>
<dbReference type="EMBL" id="JBJKFK010004179">
    <property type="protein sequence ID" value="KAL3309211.1"/>
    <property type="molecule type" value="Genomic_DNA"/>
</dbReference>
<proteinExistence type="predicted"/>
<dbReference type="AlphaFoldDB" id="A0ABD2PP07"/>
<feature type="compositionally biased region" description="Polar residues" evidence="1">
    <location>
        <begin position="32"/>
        <end position="41"/>
    </location>
</feature>